<evidence type="ECO:0000313" key="3">
    <source>
        <dbReference type="Proteomes" id="UP000230069"/>
    </source>
</evidence>
<dbReference type="PANTHER" id="PTHR31672">
    <property type="entry name" value="BNACNNG10540D PROTEIN"/>
    <property type="match status" value="1"/>
</dbReference>
<dbReference type="InterPro" id="IPR036047">
    <property type="entry name" value="F-box-like_dom_sf"/>
</dbReference>
<gene>
    <name evidence="2" type="ORF">AQUCO_00100388v1</name>
</gene>
<evidence type="ECO:0000259" key="1">
    <source>
        <dbReference type="PROSITE" id="PS50181"/>
    </source>
</evidence>
<reference evidence="2 3" key="1">
    <citation type="submission" date="2017-09" db="EMBL/GenBank/DDBJ databases">
        <title>WGS assembly of Aquilegia coerulea Goldsmith.</title>
        <authorList>
            <person name="Hodges S."/>
            <person name="Kramer E."/>
            <person name="Nordborg M."/>
            <person name="Tomkins J."/>
            <person name="Borevitz J."/>
            <person name="Derieg N."/>
            <person name="Yan J."/>
            <person name="Mihaltcheva S."/>
            <person name="Hayes R.D."/>
            <person name="Rokhsar D."/>
        </authorList>
    </citation>
    <scope>NUCLEOTIDE SEQUENCE [LARGE SCALE GENOMIC DNA]</scope>
    <source>
        <strain evidence="3">cv. Goldsmith</strain>
    </source>
</reference>
<feature type="domain" description="F-box" evidence="1">
    <location>
        <begin position="1"/>
        <end position="43"/>
    </location>
</feature>
<proteinExistence type="predicted"/>
<dbReference type="PANTHER" id="PTHR31672:SF13">
    <property type="entry name" value="F-BOX PROTEIN CPR30-LIKE"/>
    <property type="match status" value="1"/>
</dbReference>
<dbReference type="AlphaFoldDB" id="A0A2G5FAB5"/>
<sequence length="286" mass="32566">MASLPEEIIANILSRVPTKSVMRFRCVCKPWCKLTSESTFIQMHFNLFTKKQGYEKGENMNLFLLKPDYIERDVMSKTTYTDGREDSSSECKLVISFNLGDNVLGEVPRPDDVNKKAKISIGVLGGQLCLLSKFSSGETEIWVMKKYGEANSWTKLFVMEDNVIPSIPISRPYSNDNTDDEFLLNLRPLYFSNNGEVLITNGRDLVFYDPVRKEARNLEIHGITDWTKIEKVVTYIASLVTLKSGTYLREEKQADDKWKNLRVQFQCPGSTSTGFVDGSISFLCDK</sequence>
<dbReference type="SMART" id="SM00256">
    <property type="entry name" value="FBOX"/>
    <property type="match status" value="1"/>
</dbReference>
<keyword evidence="3" id="KW-1185">Reference proteome</keyword>
<dbReference type="InParanoid" id="A0A2G5FAB5"/>
<dbReference type="CDD" id="cd22157">
    <property type="entry name" value="F-box_AtFBW1-like"/>
    <property type="match status" value="1"/>
</dbReference>
<dbReference type="STRING" id="218851.A0A2G5FAB5"/>
<dbReference type="Pfam" id="PF00646">
    <property type="entry name" value="F-box"/>
    <property type="match status" value="1"/>
</dbReference>
<dbReference type="Gene3D" id="1.20.1280.50">
    <property type="match status" value="1"/>
</dbReference>
<dbReference type="EMBL" id="KZ305018">
    <property type="protein sequence ID" value="PIA64877.1"/>
    <property type="molecule type" value="Genomic_DNA"/>
</dbReference>
<organism evidence="2 3">
    <name type="scientific">Aquilegia coerulea</name>
    <name type="common">Rocky mountain columbine</name>
    <dbReference type="NCBI Taxonomy" id="218851"/>
    <lineage>
        <taxon>Eukaryota</taxon>
        <taxon>Viridiplantae</taxon>
        <taxon>Streptophyta</taxon>
        <taxon>Embryophyta</taxon>
        <taxon>Tracheophyta</taxon>
        <taxon>Spermatophyta</taxon>
        <taxon>Magnoliopsida</taxon>
        <taxon>Ranunculales</taxon>
        <taxon>Ranunculaceae</taxon>
        <taxon>Thalictroideae</taxon>
        <taxon>Aquilegia</taxon>
    </lineage>
</organism>
<dbReference type="PROSITE" id="PS50181">
    <property type="entry name" value="FBOX"/>
    <property type="match status" value="1"/>
</dbReference>
<dbReference type="InterPro" id="IPR001810">
    <property type="entry name" value="F-box_dom"/>
</dbReference>
<dbReference type="InterPro" id="IPR050796">
    <property type="entry name" value="SCF_F-box_component"/>
</dbReference>
<dbReference type="OrthoDB" id="591557at2759"/>
<evidence type="ECO:0000313" key="2">
    <source>
        <dbReference type="EMBL" id="PIA64877.1"/>
    </source>
</evidence>
<dbReference type="Proteomes" id="UP000230069">
    <property type="component" value="Unassembled WGS sequence"/>
</dbReference>
<name>A0A2G5FAB5_AQUCA</name>
<protein>
    <recommendedName>
        <fullName evidence="1">F-box domain-containing protein</fullName>
    </recommendedName>
</protein>
<dbReference type="SUPFAM" id="SSF81383">
    <property type="entry name" value="F-box domain"/>
    <property type="match status" value="1"/>
</dbReference>
<accession>A0A2G5FAB5</accession>